<dbReference type="Proteomes" id="UP000598174">
    <property type="component" value="Unassembled WGS sequence"/>
</dbReference>
<comment type="caution">
    <text evidence="12">The sequence shown here is derived from an EMBL/GenBank/DDBJ whole genome shotgun (WGS) entry which is preliminary data.</text>
</comment>
<evidence type="ECO:0000256" key="1">
    <source>
        <dbReference type="ARBA" id="ARBA00004496"/>
    </source>
</evidence>
<dbReference type="Gene3D" id="3.40.50.150">
    <property type="entry name" value="Vaccinia Virus protein VP39"/>
    <property type="match status" value="1"/>
</dbReference>
<keyword evidence="6" id="KW-0489">Methyltransferase</keyword>
<evidence type="ECO:0000256" key="7">
    <source>
        <dbReference type="ARBA" id="ARBA00022679"/>
    </source>
</evidence>
<dbReference type="InterPro" id="IPR029063">
    <property type="entry name" value="SAM-dependent_MTases_sf"/>
</dbReference>
<dbReference type="Pfam" id="PF01135">
    <property type="entry name" value="PCMT"/>
    <property type="match status" value="1"/>
</dbReference>
<sequence>MDRRREFVEQIRQGGVTLSPELAAAFESVPREAFVPDGFQRRDGSRVLPADPDFLSEVYRDDVLVTKMDGPVPTSSSSQPSLMAVMIEALEVRPGQRILEVGAGTGYNAALLASLGASVTSIDVQEDVAVRARSALARAGVGGVRVERADGYAGRPGERFDRVVVTVGIAGVSPHWLDQLEPDGFVLAPVVHAGTHPVLRVSGSPGSGRALCWSGFMAAAGPLNAPFPDAFPLPAPGMAEMTPHRPARYEPPLSETTYRDLWYAAGVWNRRASHAPVPGRQYGGLALLDSTRAGGAVIPPDGSVWAGGAEAAASAAMAAEVVDRWEAAGRPPMGAWRIGLEPAGDPHAPIRVPRRWAL</sequence>
<dbReference type="CDD" id="cd02440">
    <property type="entry name" value="AdoMet_MTases"/>
    <property type="match status" value="1"/>
</dbReference>
<evidence type="ECO:0000313" key="13">
    <source>
        <dbReference type="Proteomes" id="UP000598174"/>
    </source>
</evidence>
<keyword evidence="13" id="KW-1185">Reference proteome</keyword>
<comment type="subcellular location">
    <subcellularLocation>
        <location evidence="1">Cytoplasm</location>
    </subcellularLocation>
</comment>
<evidence type="ECO:0000256" key="5">
    <source>
        <dbReference type="ARBA" id="ARBA00022490"/>
    </source>
</evidence>
<evidence type="ECO:0000313" key="12">
    <source>
        <dbReference type="EMBL" id="GIE12234.1"/>
    </source>
</evidence>
<dbReference type="RefSeq" id="WP_203818723.1">
    <property type="nucleotide sequence ID" value="NZ_BAAABP010000054.1"/>
</dbReference>
<dbReference type="GO" id="GO:0004719">
    <property type="term" value="F:protein-L-isoaspartate (D-aspartate) O-methyltransferase activity"/>
    <property type="evidence" value="ECO:0007669"/>
    <property type="project" value="UniProtKB-EC"/>
</dbReference>
<keyword evidence="5" id="KW-0963">Cytoplasm</keyword>
<evidence type="ECO:0000256" key="3">
    <source>
        <dbReference type="ARBA" id="ARBA00011890"/>
    </source>
</evidence>
<evidence type="ECO:0000256" key="6">
    <source>
        <dbReference type="ARBA" id="ARBA00022603"/>
    </source>
</evidence>
<organism evidence="12 13">
    <name type="scientific">Paractinoplanes ferrugineus</name>
    <dbReference type="NCBI Taxonomy" id="113564"/>
    <lineage>
        <taxon>Bacteria</taxon>
        <taxon>Bacillati</taxon>
        <taxon>Actinomycetota</taxon>
        <taxon>Actinomycetes</taxon>
        <taxon>Micromonosporales</taxon>
        <taxon>Micromonosporaceae</taxon>
        <taxon>Paractinoplanes</taxon>
    </lineage>
</organism>
<dbReference type="EMBL" id="BOMM01000038">
    <property type="protein sequence ID" value="GIE12234.1"/>
    <property type="molecule type" value="Genomic_DNA"/>
</dbReference>
<gene>
    <name evidence="12" type="ORF">Afe05nite_40740</name>
</gene>
<dbReference type="GO" id="GO:0032259">
    <property type="term" value="P:methylation"/>
    <property type="evidence" value="ECO:0007669"/>
    <property type="project" value="UniProtKB-KW"/>
</dbReference>
<evidence type="ECO:0000256" key="4">
    <source>
        <dbReference type="ARBA" id="ARBA00013346"/>
    </source>
</evidence>
<dbReference type="SUPFAM" id="SSF53335">
    <property type="entry name" value="S-adenosyl-L-methionine-dependent methyltransferases"/>
    <property type="match status" value="1"/>
</dbReference>
<protein>
    <recommendedName>
        <fullName evidence="4">Protein-L-isoaspartate O-methyltransferase</fullName>
        <ecNumber evidence="3">2.1.1.77</ecNumber>
    </recommendedName>
    <alternativeName>
        <fullName evidence="11">L-isoaspartyl protein carboxyl methyltransferase</fullName>
    </alternativeName>
    <alternativeName>
        <fullName evidence="9">Protein L-isoaspartyl methyltransferase</fullName>
    </alternativeName>
    <alternativeName>
        <fullName evidence="10">Protein-beta-aspartate methyltransferase</fullName>
    </alternativeName>
</protein>
<evidence type="ECO:0000256" key="10">
    <source>
        <dbReference type="ARBA" id="ARBA00031323"/>
    </source>
</evidence>
<accession>A0A919J489</accession>
<dbReference type="EC" id="2.1.1.77" evidence="3"/>
<dbReference type="PANTHER" id="PTHR11579">
    <property type="entry name" value="PROTEIN-L-ISOASPARTATE O-METHYLTRANSFERASE"/>
    <property type="match status" value="1"/>
</dbReference>
<evidence type="ECO:0000256" key="2">
    <source>
        <dbReference type="ARBA" id="ARBA00005369"/>
    </source>
</evidence>
<reference evidence="12" key="1">
    <citation type="submission" date="2021-01" db="EMBL/GenBank/DDBJ databases">
        <title>Whole genome shotgun sequence of Actinoplanes ferrugineus NBRC 15555.</title>
        <authorList>
            <person name="Komaki H."/>
            <person name="Tamura T."/>
        </authorList>
    </citation>
    <scope>NUCLEOTIDE SEQUENCE</scope>
    <source>
        <strain evidence="12">NBRC 15555</strain>
    </source>
</reference>
<proteinExistence type="inferred from homology"/>
<name>A0A919J489_9ACTN</name>
<dbReference type="AlphaFoldDB" id="A0A919J489"/>
<comment type="similarity">
    <text evidence="2">Belongs to the methyltransferase superfamily. L-isoaspartyl/D-aspartyl protein methyltransferase family.</text>
</comment>
<keyword evidence="8" id="KW-0949">S-adenosyl-L-methionine</keyword>
<dbReference type="PANTHER" id="PTHR11579:SF0">
    <property type="entry name" value="PROTEIN-L-ISOASPARTATE(D-ASPARTATE) O-METHYLTRANSFERASE"/>
    <property type="match status" value="1"/>
</dbReference>
<evidence type="ECO:0000256" key="8">
    <source>
        <dbReference type="ARBA" id="ARBA00022691"/>
    </source>
</evidence>
<evidence type="ECO:0000256" key="9">
    <source>
        <dbReference type="ARBA" id="ARBA00030757"/>
    </source>
</evidence>
<evidence type="ECO:0000256" key="11">
    <source>
        <dbReference type="ARBA" id="ARBA00031350"/>
    </source>
</evidence>
<keyword evidence="7" id="KW-0808">Transferase</keyword>
<dbReference type="InterPro" id="IPR000682">
    <property type="entry name" value="PCMT"/>
</dbReference>
<dbReference type="GO" id="GO:0005737">
    <property type="term" value="C:cytoplasm"/>
    <property type="evidence" value="ECO:0007669"/>
    <property type="project" value="UniProtKB-SubCell"/>
</dbReference>